<dbReference type="Gene3D" id="3.30.70.100">
    <property type="match status" value="1"/>
</dbReference>
<dbReference type="InterPro" id="IPR010920">
    <property type="entry name" value="LSM_dom_sf"/>
</dbReference>
<dbReference type="Proteomes" id="UP000282985">
    <property type="component" value="Unassembled WGS sequence"/>
</dbReference>
<organism evidence="10 11">
    <name type="scientific">Ancylomarina longa</name>
    <dbReference type="NCBI Taxonomy" id="2487017"/>
    <lineage>
        <taxon>Bacteria</taxon>
        <taxon>Pseudomonadati</taxon>
        <taxon>Bacteroidota</taxon>
        <taxon>Bacteroidia</taxon>
        <taxon>Marinilabiliales</taxon>
        <taxon>Marinifilaceae</taxon>
        <taxon>Ancylomarina</taxon>
    </lineage>
</organism>
<dbReference type="InterPro" id="IPR011066">
    <property type="entry name" value="MscS_channel_C_sf"/>
</dbReference>
<keyword evidence="4 7" id="KW-0812">Transmembrane</keyword>
<dbReference type="SUPFAM" id="SSF82689">
    <property type="entry name" value="Mechanosensitive channel protein MscS (YggB), C-terminal domain"/>
    <property type="match status" value="1"/>
</dbReference>
<feature type="transmembrane region" description="Helical" evidence="7">
    <location>
        <begin position="63"/>
        <end position="80"/>
    </location>
</feature>
<comment type="subcellular location">
    <subcellularLocation>
        <location evidence="1">Cell membrane</location>
        <topology evidence="1">Multi-pass membrane protein</topology>
    </subcellularLocation>
</comment>
<dbReference type="InterPro" id="IPR023408">
    <property type="entry name" value="MscS_beta-dom_sf"/>
</dbReference>
<evidence type="ECO:0000259" key="9">
    <source>
        <dbReference type="Pfam" id="PF21082"/>
    </source>
</evidence>
<dbReference type="InterPro" id="IPR052702">
    <property type="entry name" value="MscS-like_channel"/>
</dbReference>
<evidence type="ECO:0000256" key="6">
    <source>
        <dbReference type="ARBA" id="ARBA00023136"/>
    </source>
</evidence>
<keyword evidence="11" id="KW-1185">Reference proteome</keyword>
<feature type="domain" description="Mechanosensitive ion channel MscS C-terminal" evidence="9">
    <location>
        <begin position="184"/>
        <end position="265"/>
    </location>
</feature>
<dbReference type="InterPro" id="IPR049278">
    <property type="entry name" value="MS_channel_C"/>
</dbReference>
<evidence type="ECO:0000313" key="11">
    <source>
        <dbReference type="Proteomes" id="UP000282985"/>
    </source>
</evidence>
<dbReference type="GO" id="GO:0008381">
    <property type="term" value="F:mechanosensitive monoatomic ion channel activity"/>
    <property type="evidence" value="ECO:0007669"/>
    <property type="project" value="UniProtKB-ARBA"/>
</dbReference>
<dbReference type="Gene3D" id="1.10.287.1260">
    <property type="match status" value="1"/>
</dbReference>
<evidence type="ECO:0000313" key="10">
    <source>
        <dbReference type="EMBL" id="RUT80100.1"/>
    </source>
</evidence>
<dbReference type="Gene3D" id="2.30.30.60">
    <property type="match status" value="1"/>
</dbReference>
<proteinExistence type="inferred from homology"/>
<protein>
    <submittedName>
        <fullName evidence="10">Mechanosensitive ion channel protein MscS</fullName>
    </submittedName>
</protein>
<keyword evidence="5 7" id="KW-1133">Transmembrane helix</keyword>
<evidence type="ECO:0000256" key="1">
    <source>
        <dbReference type="ARBA" id="ARBA00004651"/>
    </source>
</evidence>
<comment type="caution">
    <text evidence="10">The sequence shown here is derived from an EMBL/GenBank/DDBJ whole genome shotgun (WGS) entry which is preliminary data.</text>
</comment>
<dbReference type="Pfam" id="PF00924">
    <property type="entry name" value="MS_channel_2nd"/>
    <property type="match status" value="1"/>
</dbReference>
<reference evidence="10 11" key="1">
    <citation type="submission" date="2018-11" db="EMBL/GenBank/DDBJ databases">
        <title>Parancylomarina longa gen. nov., sp. nov., isolated from sediments of southern Okinawa.</title>
        <authorList>
            <person name="Fu T."/>
        </authorList>
    </citation>
    <scope>NUCLEOTIDE SEQUENCE [LARGE SCALE GENOMIC DNA]</scope>
    <source>
        <strain evidence="10 11">T3-2 S1-C</strain>
    </source>
</reference>
<evidence type="ECO:0000259" key="8">
    <source>
        <dbReference type="Pfam" id="PF00924"/>
    </source>
</evidence>
<comment type="similarity">
    <text evidence="2">Belongs to the MscS (TC 1.A.23) family.</text>
</comment>
<dbReference type="AlphaFoldDB" id="A0A434AZT3"/>
<feature type="transmembrane region" description="Helical" evidence="7">
    <location>
        <begin position="20"/>
        <end position="42"/>
    </location>
</feature>
<sequence>MKSFNQFLNYPIISSKTISISPYHLLIIIALLFTTIITLRIVKKVFKRLTEEKKMDQGSGASIYQIVKYIIWVSVIAFSLETIGIHLTLLIASSAALLVGFGLGIQQIFHDIASGIILLFERNLLVNDIIELENEIIGKVSEIGLRTSKIVTRDNIIMIIPNSKLISDNVINWSHNEEITRFYVEIGVAYSSNVELVEKILLEVANNHAEISKRRNAFVNFRNFGDSSLDFRLYFWTKKNFRVEFIKSDLRFGINKAFAKNNISIPFPQRDIHIKSETL</sequence>
<feature type="transmembrane region" description="Helical" evidence="7">
    <location>
        <begin position="86"/>
        <end position="105"/>
    </location>
</feature>
<dbReference type="PANTHER" id="PTHR30347">
    <property type="entry name" value="POTASSIUM CHANNEL RELATED"/>
    <property type="match status" value="1"/>
</dbReference>
<evidence type="ECO:0000256" key="5">
    <source>
        <dbReference type="ARBA" id="ARBA00022989"/>
    </source>
</evidence>
<dbReference type="InterPro" id="IPR006685">
    <property type="entry name" value="MscS_channel_2nd"/>
</dbReference>
<dbReference type="RefSeq" id="WP_127342238.1">
    <property type="nucleotide sequence ID" value="NZ_RJJX01000001.1"/>
</dbReference>
<dbReference type="EMBL" id="RJJX01000001">
    <property type="protein sequence ID" value="RUT80100.1"/>
    <property type="molecule type" value="Genomic_DNA"/>
</dbReference>
<dbReference type="SUPFAM" id="SSF82861">
    <property type="entry name" value="Mechanosensitive channel protein MscS (YggB), transmembrane region"/>
    <property type="match status" value="1"/>
</dbReference>
<evidence type="ECO:0000256" key="3">
    <source>
        <dbReference type="ARBA" id="ARBA00022475"/>
    </source>
</evidence>
<dbReference type="SUPFAM" id="SSF50182">
    <property type="entry name" value="Sm-like ribonucleoproteins"/>
    <property type="match status" value="1"/>
</dbReference>
<keyword evidence="6 7" id="KW-0472">Membrane</keyword>
<dbReference type="OrthoDB" id="9809206at2"/>
<evidence type="ECO:0000256" key="2">
    <source>
        <dbReference type="ARBA" id="ARBA00008017"/>
    </source>
</evidence>
<evidence type="ECO:0000256" key="7">
    <source>
        <dbReference type="SAM" id="Phobius"/>
    </source>
</evidence>
<dbReference type="PANTHER" id="PTHR30347:SF1">
    <property type="entry name" value="MECHANOSENSITIVE CHANNEL MSCK"/>
    <property type="match status" value="1"/>
</dbReference>
<evidence type="ECO:0000256" key="4">
    <source>
        <dbReference type="ARBA" id="ARBA00022692"/>
    </source>
</evidence>
<keyword evidence="3" id="KW-1003">Cell membrane</keyword>
<dbReference type="Pfam" id="PF21082">
    <property type="entry name" value="MS_channel_3rd"/>
    <property type="match status" value="1"/>
</dbReference>
<feature type="domain" description="Mechanosensitive ion channel MscS" evidence="8">
    <location>
        <begin position="108"/>
        <end position="175"/>
    </location>
</feature>
<dbReference type="InterPro" id="IPR011014">
    <property type="entry name" value="MscS_channel_TM-2"/>
</dbReference>
<gene>
    <name evidence="10" type="ORF">DLK05_01710</name>
</gene>
<dbReference type="GO" id="GO:0005886">
    <property type="term" value="C:plasma membrane"/>
    <property type="evidence" value="ECO:0007669"/>
    <property type="project" value="UniProtKB-SubCell"/>
</dbReference>
<accession>A0A434AZT3</accession>
<name>A0A434AZT3_9BACT</name>